<keyword evidence="2" id="KW-1185">Reference proteome</keyword>
<sequence>MLREFVRGVLKKQRGLRSGVFRDVGGMHSPHGDLPIDARRSLENPIFFFLMAVTQEPGRRGGYELLLPPTNVIHPNFRIGVPSPETTE</sequence>
<proteinExistence type="predicted"/>
<gene>
    <name evidence="1" type="ORF">K0M31_013764</name>
</gene>
<accession>A0AA40KG53</accession>
<evidence type="ECO:0000313" key="2">
    <source>
        <dbReference type="Proteomes" id="UP001177670"/>
    </source>
</evidence>
<protein>
    <submittedName>
        <fullName evidence="1">Uncharacterized protein</fullName>
    </submittedName>
</protein>
<comment type="caution">
    <text evidence="1">The sequence shown here is derived from an EMBL/GenBank/DDBJ whole genome shotgun (WGS) entry which is preliminary data.</text>
</comment>
<reference evidence="1" key="1">
    <citation type="submission" date="2021-10" db="EMBL/GenBank/DDBJ databases">
        <title>Melipona bicolor Genome sequencing and assembly.</title>
        <authorList>
            <person name="Araujo N.S."/>
            <person name="Arias M.C."/>
        </authorList>
    </citation>
    <scope>NUCLEOTIDE SEQUENCE</scope>
    <source>
        <strain evidence="1">USP_2M_L1-L4_2017</strain>
        <tissue evidence="1">Whole body</tissue>
    </source>
</reference>
<organism evidence="1 2">
    <name type="scientific">Melipona bicolor</name>
    <dbReference type="NCBI Taxonomy" id="60889"/>
    <lineage>
        <taxon>Eukaryota</taxon>
        <taxon>Metazoa</taxon>
        <taxon>Ecdysozoa</taxon>
        <taxon>Arthropoda</taxon>
        <taxon>Hexapoda</taxon>
        <taxon>Insecta</taxon>
        <taxon>Pterygota</taxon>
        <taxon>Neoptera</taxon>
        <taxon>Endopterygota</taxon>
        <taxon>Hymenoptera</taxon>
        <taxon>Apocrita</taxon>
        <taxon>Aculeata</taxon>
        <taxon>Apoidea</taxon>
        <taxon>Anthophila</taxon>
        <taxon>Apidae</taxon>
        <taxon>Melipona</taxon>
    </lineage>
</organism>
<evidence type="ECO:0000313" key="1">
    <source>
        <dbReference type="EMBL" id="KAK1118993.1"/>
    </source>
</evidence>
<dbReference type="AlphaFoldDB" id="A0AA40KG53"/>
<dbReference type="Proteomes" id="UP001177670">
    <property type="component" value="Unassembled WGS sequence"/>
</dbReference>
<dbReference type="EMBL" id="JAHYIQ010000039">
    <property type="protein sequence ID" value="KAK1118993.1"/>
    <property type="molecule type" value="Genomic_DNA"/>
</dbReference>
<name>A0AA40KG53_9HYME</name>